<dbReference type="SUPFAM" id="SSF53383">
    <property type="entry name" value="PLP-dependent transferases"/>
    <property type="match status" value="1"/>
</dbReference>
<dbReference type="Proteomes" id="UP000677913">
    <property type="component" value="Unassembled WGS sequence"/>
</dbReference>
<sequence>MNMTVPDPAKPAAAGPASDPRDTVELFAAAAAHLVEGVAARHRVIGSGAMEQRAEGARVQLSNGRSVLDFGSYAVPLFGHRPQHVLDAVREALDTMPTSTKLLANPYAARLSRRLTDAIDPGRLTRVWFGLNGSDAVEAALKLAIARTGTPAILAVEGGFHGKSMGALAATHDAQRRAPVLGFLGDVRHLPWEPDAVARAAAEAPFAALIVEPVQGEGGGRFLPPQLLRRWSDDAHAAGAFVIADEIQCGLRRCGAMSLSVAHGMQPDAVLFGKPLGGGVMPLSAAVCTEELFAPLRDDPFFHTATFSGHPVSCAAGLAALDLLESGPERFDAGGAALAQGLGALAKKYPDILVDTRCAGLFGVLEFAAAEQAGLAILEAGRRGLLVAQCLTAPAVLRMLPPAAVTEEQLEQAFDILDTCCLKVQRRTVR</sequence>
<evidence type="ECO:0000256" key="2">
    <source>
        <dbReference type="ARBA" id="ARBA00022576"/>
    </source>
</evidence>
<feature type="compositionally biased region" description="Low complexity" evidence="6">
    <location>
        <begin position="1"/>
        <end position="18"/>
    </location>
</feature>
<keyword evidence="2 7" id="KW-0032">Aminotransferase</keyword>
<evidence type="ECO:0000313" key="7">
    <source>
        <dbReference type="EMBL" id="MBS2965015.1"/>
    </source>
</evidence>
<dbReference type="Gene3D" id="3.40.640.10">
    <property type="entry name" value="Type I PLP-dependent aspartate aminotransferase-like (Major domain)"/>
    <property type="match status" value="1"/>
</dbReference>
<keyword evidence="3" id="KW-0808">Transferase</keyword>
<dbReference type="InterPro" id="IPR049704">
    <property type="entry name" value="Aminotrans_3_PPA_site"/>
</dbReference>
<dbReference type="InterPro" id="IPR015422">
    <property type="entry name" value="PyrdxlP-dep_Trfase_small"/>
</dbReference>
<evidence type="ECO:0000256" key="5">
    <source>
        <dbReference type="RuleBase" id="RU003560"/>
    </source>
</evidence>
<organism evidence="7 8">
    <name type="scientific">Actinocrinis puniceicyclus</name>
    <dbReference type="NCBI Taxonomy" id="977794"/>
    <lineage>
        <taxon>Bacteria</taxon>
        <taxon>Bacillati</taxon>
        <taxon>Actinomycetota</taxon>
        <taxon>Actinomycetes</taxon>
        <taxon>Catenulisporales</taxon>
        <taxon>Actinospicaceae</taxon>
        <taxon>Actinocrinis</taxon>
    </lineage>
</organism>
<dbReference type="GO" id="GO:0030170">
    <property type="term" value="F:pyridoxal phosphate binding"/>
    <property type="evidence" value="ECO:0007669"/>
    <property type="project" value="InterPro"/>
</dbReference>
<keyword evidence="8" id="KW-1185">Reference proteome</keyword>
<gene>
    <name evidence="7" type="ORF">KGA66_18305</name>
</gene>
<dbReference type="PANTHER" id="PTHR11986">
    <property type="entry name" value="AMINOTRANSFERASE CLASS III"/>
    <property type="match status" value="1"/>
</dbReference>
<dbReference type="Pfam" id="PF00202">
    <property type="entry name" value="Aminotran_3"/>
    <property type="match status" value="1"/>
</dbReference>
<comment type="similarity">
    <text evidence="5">Belongs to the class-III pyridoxal-phosphate-dependent aminotransferase family.</text>
</comment>
<dbReference type="GO" id="GO:0008483">
    <property type="term" value="F:transaminase activity"/>
    <property type="evidence" value="ECO:0007669"/>
    <property type="project" value="UniProtKB-KW"/>
</dbReference>
<evidence type="ECO:0000256" key="3">
    <source>
        <dbReference type="ARBA" id="ARBA00022679"/>
    </source>
</evidence>
<protein>
    <submittedName>
        <fullName evidence="7">Aminotransferase class III-fold pyridoxal phosphate-dependent enzyme</fullName>
    </submittedName>
</protein>
<reference evidence="7" key="1">
    <citation type="submission" date="2021-04" db="EMBL/GenBank/DDBJ databases">
        <title>Genome based classification of Actinospica acidithermotolerans sp. nov., an actinobacterium isolated from an Indonesian hot spring.</title>
        <authorList>
            <person name="Kusuma A.B."/>
            <person name="Putra K.E."/>
            <person name="Nafisah S."/>
            <person name="Loh J."/>
            <person name="Nouioui I."/>
            <person name="Goodfellow M."/>
        </authorList>
    </citation>
    <scope>NUCLEOTIDE SEQUENCE</scope>
    <source>
        <strain evidence="7">DSM 45618</strain>
    </source>
</reference>
<comment type="cofactor">
    <cofactor evidence="1">
        <name>pyridoxal 5'-phosphate</name>
        <dbReference type="ChEBI" id="CHEBI:597326"/>
    </cofactor>
</comment>
<dbReference type="Gene3D" id="3.90.1150.10">
    <property type="entry name" value="Aspartate Aminotransferase, domain 1"/>
    <property type="match status" value="1"/>
</dbReference>
<comment type="caution">
    <text evidence="7">The sequence shown here is derived from an EMBL/GenBank/DDBJ whole genome shotgun (WGS) entry which is preliminary data.</text>
</comment>
<dbReference type="PANTHER" id="PTHR11986:SF79">
    <property type="entry name" value="ACETYLORNITHINE AMINOTRANSFERASE, MITOCHONDRIAL"/>
    <property type="match status" value="1"/>
</dbReference>
<dbReference type="PROSITE" id="PS00600">
    <property type="entry name" value="AA_TRANSFER_CLASS_3"/>
    <property type="match status" value="1"/>
</dbReference>
<dbReference type="EMBL" id="JAGSXH010000067">
    <property type="protein sequence ID" value="MBS2965015.1"/>
    <property type="molecule type" value="Genomic_DNA"/>
</dbReference>
<accession>A0A8J7WQR6</accession>
<dbReference type="InterPro" id="IPR005814">
    <property type="entry name" value="Aminotrans_3"/>
</dbReference>
<feature type="region of interest" description="Disordered" evidence="6">
    <location>
        <begin position="1"/>
        <end position="20"/>
    </location>
</feature>
<evidence type="ECO:0000256" key="4">
    <source>
        <dbReference type="ARBA" id="ARBA00022898"/>
    </source>
</evidence>
<keyword evidence="4 5" id="KW-0663">Pyridoxal phosphate</keyword>
<dbReference type="GO" id="GO:0042802">
    <property type="term" value="F:identical protein binding"/>
    <property type="evidence" value="ECO:0007669"/>
    <property type="project" value="TreeGrafter"/>
</dbReference>
<evidence type="ECO:0000256" key="1">
    <source>
        <dbReference type="ARBA" id="ARBA00001933"/>
    </source>
</evidence>
<dbReference type="InterPro" id="IPR015424">
    <property type="entry name" value="PyrdxlP-dep_Trfase"/>
</dbReference>
<dbReference type="InterPro" id="IPR015421">
    <property type="entry name" value="PyrdxlP-dep_Trfase_major"/>
</dbReference>
<dbReference type="AlphaFoldDB" id="A0A8J7WQR6"/>
<evidence type="ECO:0000256" key="6">
    <source>
        <dbReference type="SAM" id="MobiDB-lite"/>
    </source>
</evidence>
<dbReference type="InterPro" id="IPR050103">
    <property type="entry name" value="Class-III_PLP-dep_AT"/>
</dbReference>
<name>A0A8J7WQR6_9ACTN</name>
<evidence type="ECO:0000313" key="8">
    <source>
        <dbReference type="Proteomes" id="UP000677913"/>
    </source>
</evidence>
<proteinExistence type="inferred from homology"/>